<reference evidence="5" key="2">
    <citation type="journal article" date="2018" name="Plant J.">
        <title>The Sorghum bicolor reference genome: improved assembly, gene annotations, a transcriptome atlas, and signatures of genome organization.</title>
        <authorList>
            <person name="McCormick R.F."/>
            <person name="Truong S.K."/>
            <person name="Sreedasyam A."/>
            <person name="Jenkins J."/>
            <person name="Shu S."/>
            <person name="Sims D."/>
            <person name="Kennedy M."/>
            <person name="Amirebrahimi M."/>
            <person name="Weers B.D."/>
            <person name="McKinley B."/>
            <person name="Mattison A."/>
            <person name="Morishige D.T."/>
            <person name="Grimwood J."/>
            <person name="Schmutz J."/>
            <person name="Mullet J.E."/>
        </authorList>
    </citation>
    <scope>NUCLEOTIDE SEQUENCE [LARGE SCALE GENOMIC DNA]</scope>
    <source>
        <strain evidence="5">cv. BTx623</strain>
    </source>
</reference>
<organism evidence="4 5">
    <name type="scientific">Sorghum bicolor</name>
    <name type="common">Sorghum</name>
    <name type="synonym">Sorghum vulgare</name>
    <dbReference type="NCBI Taxonomy" id="4558"/>
    <lineage>
        <taxon>Eukaryota</taxon>
        <taxon>Viridiplantae</taxon>
        <taxon>Streptophyta</taxon>
        <taxon>Embryophyta</taxon>
        <taxon>Tracheophyta</taxon>
        <taxon>Spermatophyta</taxon>
        <taxon>Magnoliopsida</taxon>
        <taxon>Liliopsida</taxon>
        <taxon>Poales</taxon>
        <taxon>Poaceae</taxon>
        <taxon>PACMAD clade</taxon>
        <taxon>Panicoideae</taxon>
        <taxon>Andropogonodae</taxon>
        <taxon>Andropogoneae</taxon>
        <taxon>Sorghinae</taxon>
        <taxon>Sorghum</taxon>
    </lineage>
</organism>
<keyword evidence="2" id="KW-1133">Transmembrane helix</keyword>
<feature type="domain" description="DUF7378" evidence="3">
    <location>
        <begin position="58"/>
        <end position="204"/>
    </location>
</feature>
<feature type="compositionally biased region" description="Polar residues" evidence="1">
    <location>
        <begin position="1"/>
        <end position="10"/>
    </location>
</feature>
<feature type="transmembrane region" description="Helical" evidence="2">
    <location>
        <begin position="74"/>
        <end position="94"/>
    </location>
</feature>
<feature type="transmembrane region" description="Helical" evidence="2">
    <location>
        <begin position="149"/>
        <end position="173"/>
    </location>
</feature>
<reference evidence="4 5" key="1">
    <citation type="journal article" date="2009" name="Nature">
        <title>The Sorghum bicolor genome and the diversification of grasses.</title>
        <authorList>
            <person name="Paterson A.H."/>
            <person name="Bowers J.E."/>
            <person name="Bruggmann R."/>
            <person name="Dubchak I."/>
            <person name="Grimwood J."/>
            <person name="Gundlach H."/>
            <person name="Haberer G."/>
            <person name="Hellsten U."/>
            <person name="Mitros T."/>
            <person name="Poliakov A."/>
            <person name="Schmutz J."/>
            <person name="Spannagl M."/>
            <person name="Tang H."/>
            <person name="Wang X."/>
            <person name="Wicker T."/>
            <person name="Bharti A.K."/>
            <person name="Chapman J."/>
            <person name="Feltus F.A."/>
            <person name="Gowik U."/>
            <person name="Grigoriev I.V."/>
            <person name="Lyons E."/>
            <person name="Maher C.A."/>
            <person name="Martis M."/>
            <person name="Narechania A."/>
            <person name="Otillar R.P."/>
            <person name="Penning B.W."/>
            <person name="Salamov A.A."/>
            <person name="Wang Y."/>
            <person name="Zhang L."/>
            <person name="Carpita N.C."/>
            <person name="Freeling M."/>
            <person name="Gingle A.R."/>
            <person name="Hash C.T."/>
            <person name="Keller B."/>
            <person name="Klein P."/>
            <person name="Kresovich S."/>
            <person name="McCann M.C."/>
            <person name="Ming R."/>
            <person name="Peterson D.G."/>
            <person name="Mehboob-ur-Rahman"/>
            <person name="Ware D."/>
            <person name="Westhoff P."/>
            <person name="Mayer K.F."/>
            <person name="Messing J."/>
            <person name="Rokhsar D.S."/>
        </authorList>
    </citation>
    <scope>NUCLEOTIDE SEQUENCE [LARGE SCALE GENOMIC DNA]</scope>
    <source>
        <strain evidence="5">cv. BTx623</strain>
    </source>
</reference>
<proteinExistence type="predicted"/>
<evidence type="ECO:0000256" key="2">
    <source>
        <dbReference type="SAM" id="Phobius"/>
    </source>
</evidence>
<name>A0A1W0VVV4_SORBI</name>
<dbReference type="AlphaFoldDB" id="A0A1W0VVV4"/>
<dbReference type="FunCoup" id="A0A1W0VVV4">
    <property type="interactions" value="112"/>
</dbReference>
<dbReference type="Pfam" id="PF24095">
    <property type="entry name" value="DUF7378"/>
    <property type="match status" value="1"/>
</dbReference>
<feature type="transmembrane region" description="Helical" evidence="2">
    <location>
        <begin position="114"/>
        <end position="137"/>
    </location>
</feature>
<sequence length="205" mass="22687">MVPSSAASTMNREEATTMKLQPQVDEEEEEEEERNKQVTPPRALQWIMAASSSSPPTLTIEEVNRKSGMSPAGFWFCAVYVLLVLIGLTWSLAYELPKENDDVFRRSAVLWPSAVVAWGVYMVLVVELYFFMSVFLPRAPHALRDVVKNVGVGLVGMPLGSIVSLVACVGGHIWLCVVLASWVASSLWSSTTVIAFWVCVVRTYT</sequence>
<dbReference type="EMBL" id="CM000762">
    <property type="protein sequence ID" value="OQU86244.1"/>
    <property type="molecule type" value="Genomic_DNA"/>
</dbReference>
<accession>A0A1W0VVV4</accession>
<keyword evidence="2" id="KW-0472">Membrane</keyword>
<keyword evidence="2" id="KW-0812">Transmembrane</keyword>
<dbReference type="Gramene" id="OQU86244">
    <property type="protein sequence ID" value="OQU86244"/>
    <property type="gene ID" value="SORBI_3003G054950"/>
</dbReference>
<feature type="region of interest" description="Disordered" evidence="1">
    <location>
        <begin position="1"/>
        <end position="40"/>
    </location>
</feature>
<evidence type="ECO:0000256" key="1">
    <source>
        <dbReference type="SAM" id="MobiDB-lite"/>
    </source>
</evidence>
<evidence type="ECO:0000259" key="3">
    <source>
        <dbReference type="Pfam" id="PF24095"/>
    </source>
</evidence>
<dbReference type="Proteomes" id="UP000000768">
    <property type="component" value="Chromosome 3"/>
</dbReference>
<evidence type="ECO:0000313" key="4">
    <source>
        <dbReference type="EMBL" id="OQU86244.1"/>
    </source>
</evidence>
<keyword evidence="5" id="KW-1185">Reference proteome</keyword>
<dbReference type="InParanoid" id="A0A1W0VVV4"/>
<protein>
    <recommendedName>
        <fullName evidence="3">DUF7378 domain-containing protein</fullName>
    </recommendedName>
</protein>
<dbReference type="InterPro" id="IPR055802">
    <property type="entry name" value="DUF7378"/>
</dbReference>
<evidence type="ECO:0000313" key="5">
    <source>
        <dbReference type="Proteomes" id="UP000000768"/>
    </source>
</evidence>
<gene>
    <name evidence="4" type="ORF">SORBI_3003G054950</name>
</gene>
<feature type="transmembrane region" description="Helical" evidence="2">
    <location>
        <begin position="179"/>
        <end position="201"/>
    </location>
</feature>